<evidence type="ECO:0000313" key="2">
    <source>
        <dbReference type="EMBL" id="MPC91789.1"/>
    </source>
</evidence>
<feature type="region of interest" description="Disordered" evidence="1">
    <location>
        <begin position="97"/>
        <end position="139"/>
    </location>
</feature>
<accession>A0A5B7JAE4</accession>
<reference evidence="2 3" key="1">
    <citation type="submission" date="2019-05" db="EMBL/GenBank/DDBJ databases">
        <title>Another draft genome of Portunus trituberculatus and its Hox gene families provides insights of decapod evolution.</title>
        <authorList>
            <person name="Jeong J.-H."/>
            <person name="Song I."/>
            <person name="Kim S."/>
            <person name="Choi T."/>
            <person name="Kim D."/>
            <person name="Ryu S."/>
            <person name="Kim W."/>
        </authorList>
    </citation>
    <scope>NUCLEOTIDE SEQUENCE [LARGE SCALE GENOMIC DNA]</scope>
    <source>
        <tissue evidence="2">Muscle</tissue>
    </source>
</reference>
<feature type="compositionally biased region" description="Low complexity" evidence="1">
    <location>
        <begin position="110"/>
        <end position="126"/>
    </location>
</feature>
<proteinExistence type="predicted"/>
<dbReference type="EMBL" id="VSRR010088962">
    <property type="protein sequence ID" value="MPC91789.1"/>
    <property type="molecule type" value="Genomic_DNA"/>
</dbReference>
<dbReference type="AlphaFoldDB" id="A0A5B7JAE4"/>
<organism evidence="2 3">
    <name type="scientific">Portunus trituberculatus</name>
    <name type="common">Swimming crab</name>
    <name type="synonym">Neptunus trituberculatus</name>
    <dbReference type="NCBI Taxonomy" id="210409"/>
    <lineage>
        <taxon>Eukaryota</taxon>
        <taxon>Metazoa</taxon>
        <taxon>Ecdysozoa</taxon>
        <taxon>Arthropoda</taxon>
        <taxon>Crustacea</taxon>
        <taxon>Multicrustacea</taxon>
        <taxon>Malacostraca</taxon>
        <taxon>Eumalacostraca</taxon>
        <taxon>Eucarida</taxon>
        <taxon>Decapoda</taxon>
        <taxon>Pleocyemata</taxon>
        <taxon>Brachyura</taxon>
        <taxon>Eubrachyura</taxon>
        <taxon>Portunoidea</taxon>
        <taxon>Portunidae</taxon>
        <taxon>Portuninae</taxon>
        <taxon>Portunus</taxon>
    </lineage>
</organism>
<feature type="compositionally biased region" description="Polar residues" evidence="1">
    <location>
        <begin position="127"/>
        <end position="139"/>
    </location>
</feature>
<dbReference type="Proteomes" id="UP000324222">
    <property type="component" value="Unassembled WGS sequence"/>
</dbReference>
<evidence type="ECO:0000313" key="3">
    <source>
        <dbReference type="Proteomes" id="UP000324222"/>
    </source>
</evidence>
<evidence type="ECO:0000256" key="1">
    <source>
        <dbReference type="SAM" id="MobiDB-lite"/>
    </source>
</evidence>
<comment type="caution">
    <text evidence="2">The sequence shown here is derived from an EMBL/GenBank/DDBJ whole genome shotgun (WGS) entry which is preliminary data.</text>
</comment>
<sequence>MTICCRASGSAGVMVRPKKSSFTNMSYAADRGLTVRYGLRLPSFMSRSKDGCCLAVPLGKGHTATGSARLRQGSTRGGVSIHGVLQAWRQGWRVHRGGGSSGGAGVDPLSGQVRGGHVVSGGRRQSFSAPPTRSFTFFT</sequence>
<protein>
    <submittedName>
        <fullName evidence="2">Uncharacterized protein</fullName>
    </submittedName>
</protein>
<keyword evidence="3" id="KW-1185">Reference proteome</keyword>
<name>A0A5B7JAE4_PORTR</name>
<gene>
    <name evidence="2" type="ORF">E2C01_086848</name>
</gene>